<name>A0A6A8G4Q7_9EURY</name>
<dbReference type="SUPFAM" id="SSF53067">
    <property type="entry name" value="Actin-like ATPase domain"/>
    <property type="match status" value="1"/>
</dbReference>
<dbReference type="Proteomes" id="UP000443423">
    <property type="component" value="Unassembled WGS sequence"/>
</dbReference>
<comment type="caution">
    <text evidence="2">The sequence shown here is derived from an EMBL/GenBank/DDBJ whole genome shotgun (WGS) entry which is preliminary data.</text>
</comment>
<evidence type="ECO:0000313" key="3">
    <source>
        <dbReference type="Proteomes" id="UP000443423"/>
    </source>
</evidence>
<protein>
    <recommendedName>
        <fullName evidence="4">Actin-like ATPase involved in cell morphogenesis</fullName>
    </recommendedName>
</protein>
<accession>A0A6A8G4Q7</accession>
<dbReference type="OrthoDB" id="301490at2157"/>
<feature type="region of interest" description="Disordered" evidence="1">
    <location>
        <begin position="1"/>
        <end position="22"/>
    </location>
</feature>
<proteinExistence type="predicted"/>
<dbReference type="EMBL" id="WKJQ01000001">
    <property type="protein sequence ID" value="MRW95572.1"/>
    <property type="molecule type" value="Genomic_DNA"/>
</dbReference>
<dbReference type="AlphaFoldDB" id="A0A6A8G4Q7"/>
<dbReference type="InterPro" id="IPR057331">
    <property type="entry name" value="Salactin"/>
</dbReference>
<reference evidence="2 3" key="1">
    <citation type="submission" date="2019-11" db="EMBL/GenBank/DDBJ databases">
        <title>Whole genome sequence of Haloferax sp. MBLA0078.</title>
        <authorList>
            <person name="Seo M.-J."/>
            <person name="Cho E.-S."/>
        </authorList>
    </citation>
    <scope>NUCLEOTIDE SEQUENCE [LARGE SCALE GENOMIC DNA]</scope>
    <source>
        <strain evidence="2 3">MBLA0078</strain>
    </source>
</reference>
<keyword evidence="3" id="KW-1185">Reference proteome</keyword>
<dbReference type="InterPro" id="IPR043129">
    <property type="entry name" value="ATPase_NBD"/>
</dbReference>
<gene>
    <name evidence="2" type="ORF">GJR99_03150</name>
</gene>
<dbReference type="RefSeq" id="WP_151109221.1">
    <property type="nucleotide sequence ID" value="NZ_WKJQ01000001.1"/>
</dbReference>
<organism evidence="2 3">
    <name type="scientific">Haloferax marinum</name>
    <dbReference type="NCBI Taxonomy" id="2666143"/>
    <lineage>
        <taxon>Archaea</taxon>
        <taxon>Methanobacteriati</taxon>
        <taxon>Methanobacteriota</taxon>
        <taxon>Stenosarchaea group</taxon>
        <taxon>Halobacteria</taxon>
        <taxon>Halobacteriales</taxon>
        <taxon>Haloferacaceae</taxon>
        <taxon>Haloferax</taxon>
    </lineage>
</organism>
<evidence type="ECO:0008006" key="4">
    <source>
        <dbReference type="Google" id="ProtNLM"/>
    </source>
</evidence>
<evidence type="ECO:0000313" key="2">
    <source>
        <dbReference type="EMBL" id="MRW95572.1"/>
    </source>
</evidence>
<dbReference type="Pfam" id="PF25229">
    <property type="entry name" value="Salactin"/>
    <property type="match status" value="1"/>
</dbReference>
<dbReference type="Gene3D" id="3.30.420.40">
    <property type="match status" value="1"/>
</dbReference>
<sequence>MTDTAADLDAADAHSEPTPIGVKLGSNRTVVVYRDEDGQRETAHTLTRLATSASAESDDHTRTGEVAVQQYSDNTGTLLRSGVPRDARRAEQTERFFEELCAEHDLPEDSAVVYAIPSVDDECGLANLNTVVEQSSIGETLIRGYPESLCGAIPALGDRLEAIDQIFVAVNLGATKLEACAYRHGDRHTPFSTSAVTGVDVDEAIVDAVADETDGSVTLDRDTARAYKETHADFDSYEPFSETVERRSGHEHEFTVEHGVMGPLDAYLDDVVEALTTEFFSQLANREMKTYQLALTRPLVVTGGMACIPGLVDELAARLGDELDRDVTAVTSNRPAVAAAEGAYRIATRLTATD</sequence>
<evidence type="ECO:0000256" key="1">
    <source>
        <dbReference type="SAM" id="MobiDB-lite"/>
    </source>
</evidence>